<name>A0A6G1BYN4_9ORYZ</name>
<dbReference type="Proteomes" id="UP000479710">
    <property type="component" value="Unassembled WGS sequence"/>
</dbReference>
<sequence length="133" mass="14298">MDVKSAFLNGELVEEVYVRQPPGFTVVGHENKSDFLDLAFGAAFAVFLILEMIRARPGKEVGSVGSGALLELTPHKLALCHLVQVFAPPPQAGVSDPSLPFPFESVAHHNRLGLFLFALTSVTCPKAIGVLWS</sequence>
<organism evidence="2 3">
    <name type="scientific">Oryza meyeriana var. granulata</name>
    <dbReference type="NCBI Taxonomy" id="110450"/>
    <lineage>
        <taxon>Eukaryota</taxon>
        <taxon>Viridiplantae</taxon>
        <taxon>Streptophyta</taxon>
        <taxon>Embryophyta</taxon>
        <taxon>Tracheophyta</taxon>
        <taxon>Spermatophyta</taxon>
        <taxon>Magnoliopsida</taxon>
        <taxon>Liliopsida</taxon>
        <taxon>Poales</taxon>
        <taxon>Poaceae</taxon>
        <taxon>BOP clade</taxon>
        <taxon>Oryzoideae</taxon>
        <taxon>Oryzeae</taxon>
        <taxon>Oryzinae</taxon>
        <taxon>Oryza</taxon>
        <taxon>Oryza meyeriana</taxon>
    </lineage>
</organism>
<reference evidence="2 3" key="1">
    <citation type="submission" date="2019-11" db="EMBL/GenBank/DDBJ databases">
        <title>Whole genome sequence of Oryza granulata.</title>
        <authorList>
            <person name="Li W."/>
        </authorList>
    </citation>
    <scope>NUCLEOTIDE SEQUENCE [LARGE SCALE GENOMIC DNA]</scope>
    <source>
        <strain evidence="3">cv. Menghai</strain>
        <tissue evidence="2">Leaf</tissue>
    </source>
</reference>
<gene>
    <name evidence="2" type="ORF">E2562_018663</name>
</gene>
<protein>
    <recommendedName>
        <fullName evidence="1">Reverse transcriptase Ty1/copia-type domain-containing protein</fullName>
    </recommendedName>
</protein>
<comment type="caution">
    <text evidence="2">The sequence shown here is derived from an EMBL/GenBank/DDBJ whole genome shotgun (WGS) entry which is preliminary data.</text>
</comment>
<accession>A0A6G1BYN4</accession>
<dbReference type="EMBL" id="SPHZ02000011">
    <property type="protein sequence ID" value="KAF0892881.1"/>
    <property type="molecule type" value="Genomic_DNA"/>
</dbReference>
<evidence type="ECO:0000259" key="1">
    <source>
        <dbReference type="Pfam" id="PF07727"/>
    </source>
</evidence>
<feature type="domain" description="Reverse transcriptase Ty1/copia-type" evidence="1">
    <location>
        <begin position="1"/>
        <end position="37"/>
    </location>
</feature>
<dbReference type="OrthoDB" id="696225at2759"/>
<proteinExistence type="predicted"/>
<evidence type="ECO:0000313" key="3">
    <source>
        <dbReference type="Proteomes" id="UP000479710"/>
    </source>
</evidence>
<evidence type="ECO:0000313" key="2">
    <source>
        <dbReference type="EMBL" id="KAF0892881.1"/>
    </source>
</evidence>
<dbReference type="Pfam" id="PF07727">
    <property type="entry name" value="RVT_2"/>
    <property type="match status" value="1"/>
</dbReference>
<dbReference type="AlphaFoldDB" id="A0A6G1BYN4"/>
<keyword evidence="3" id="KW-1185">Reference proteome</keyword>
<dbReference type="InterPro" id="IPR013103">
    <property type="entry name" value="RVT_2"/>
</dbReference>